<evidence type="ECO:0000259" key="3">
    <source>
        <dbReference type="PROSITE" id="PS50089"/>
    </source>
</evidence>
<dbReference type="GO" id="GO:0008270">
    <property type="term" value="F:zinc ion binding"/>
    <property type="evidence" value="ECO:0007669"/>
    <property type="project" value="UniProtKB-KW"/>
</dbReference>
<feature type="transmembrane region" description="Helical" evidence="2">
    <location>
        <begin position="15"/>
        <end position="36"/>
    </location>
</feature>
<dbReference type="Proteomes" id="UP000694853">
    <property type="component" value="Unplaced"/>
</dbReference>
<evidence type="ECO:0000313" key="5">
    <source>
        <dbReference type="RefSeq" id="XP_027367948.1"/>
    </source>
</evidence>
<dbReference type="PROSITE" id="PS50089">
    <property type="entry name" value="ZF_RING_2"/>
    <property type="match status" value="1"/>
</dbReference>
<keyword evidence="4" id="KW-1185">Reference proteome</keyword>
<proteinExistence type="predicted"/>
<keyword evidence="2" id="KW-0472">Membrane</keyword>
<reference evidence="4" key="1">
    <citation type="journal article" date="2019" name="Toxins">
        <title>Detection of Abrin-Like and Prepropulchellin-Like Toxin Genes and Transcripts Using Whole Genome Sequencing and Full-Length Transcript Sequencing of Abrus precatorius.</title>
        <authorList>
            <person name="Hovde B.T."/>
            <person name="Daligault H.E."/>
            <person name="Hanschen E.R."/>
            <person name="Kunde Y.A."/>
            <person name="Johnson M.B."/>
            <person name="Starkenburg S.R."/>
            <person name="Johnson S.L."/>
        </authorList>
    </citation>
    <scope>NUCLEOTIDE SEQUENCE [LARGE SCALE GENOMIC DNA]</scope>
</reference>
<protein>
    <submittedName>
        <fullName evidence="5">RING-H2 finger protein ATL2-like</fullName>
    </submittedName>
</protein>
<keyword evidence="1" id="KW-0479">Metal-binding</keyword>
<reference evidence="5" key="2">
    <citation type="submission" date="2025-08" db="UniProtKB">
        <authorList>
            <consortium name="RefSeq"/>
        </authorList>
    </citation>
    <scope>IDENTIFICATION</scope>
    <source>
        <tissue evidence="5">Young leaves</tissue>
    </source>
</reference>
<sequence>MDPQTQEKYANNGKVILGSAILLFLIVIIIIFIHTFRHSCFRRRRHHHHGVRTDSSVAFKEALQRNLLNSLPTFTYSSDIHRSLNDCAVCLTEFVNGEQGRILPNCNHAFHTHCIDTWFHSHSNCPLCRTLVHPRAEPVQPYRVEPGPVGFYSFPAPIGCPRKSLEMGEVIVELEVGRLRDSDSDSGHRPV</sequence>
<evidence type="ECO:0000313" key="4">
    <source>
        <dbReference type="Proteomes" id="UP000694853"/>
    </source>
</evidence>
<dbReference type="SMART" id="SM00184">
    <property type="entry name" value="RING"/>
    <property type="match status" value="1"/>
</dbReference>
<gene>
    <name evidence="5" type="primary">LOC113873817</name>
</gene>
<keyword evidence="1" id="KW-0862">Zinc</keyword>
<name>A0A8B8MJ73_ABRPR</name>
<evidence type="ECO:0000256" key="1">
    <source>
        <dbReference type="PROSITE-ProRule" id="PRU00175"/>
    </source>
</evidence>
<dbReference type="GeneID" id="113873817"/>
<dbReference type="GO" id="GO:0016567">
    <property type="term" value="P:protein ubiquitination"/>
    <property type="evidence" value="ECO:0007669"/>
    <property type="project" value="TreeGrafter"/>
</dbReference>
<accession>A0A8B8MJ73</accession>
<dbReference type="Pfam" id="PF13639">
    <property type="entry name" value="zf-RING_2"/>
    <property type="match status" value="1"/>
</dbReference>
<dbReference type="OrthoDB" id="8062037at2759"/>
<evidence type="ECO:0000256" key="2">
    <source>
        <dbReference type="SAM" id="Phobius"/>
    </source>
</evidence>
<dbReference type="InterPro" id="IPR001841">
    <property type="entry name" value="Znf_RING"/>
</dbReference>
<dbReference type="AlphaFoldDB" id="A0A8B8MJ73"/>
<dbReference type="KEGG" id="aprc:113873817"/>
<keyword evidence="1" id="KW-0863">Zinc-finger</keyword>
<dbReference type="SUPFAM" id="SSF57850">
    <property type="entry name" value="RING/U-box"/>
    <property type="match status" value="1"/>
</dbReference>
<dbReference type="Gene3D" id="3.30.40.10">
    <property type="entry name" value="Zinc/RING finger domain, C3HC4 (zinc finger)"/>
    <property type="match status" value="1"/>
</dbReference>
<dbReference type="InterPro" id="IPR013083">
    <property type="entry name" value="Znf_RING/FYVE/PHD"/>
</dbReference>
<organism evidence="4 5">
    <name type="scientific">Abrus precatorius</name>
    <name type="common">Indian licorice</name>
    <name type="synonym">Glycine abrus</name>
    <dbReference type="NCBI Taxonomy" id="3816"/>
    <lineage>
        <taxon>Eukaryota</taxon>
        <taxon>Viridiplantae</taxon>
        <taxon>Streptophyta</taxon>
        <taxon>Embryophyta</taxon>
        <taxon>Tracheophyta</taxon>
        <taxon>Spermatophyta</taxon>
        <taxon>Magnoliopsida</taxon>
        <taxon>eudicotyledons</taxon>
        <taxon>Gunneridae</taxon>
        <taxon>Pentapetalae</taxon>
        <taxon>rosids</taxon>
        <taxon>fabids</taxon>
        <taxon>Fabales</taxon>
        <taxon>Fabaceae</taxon>
        <taxon>Papilionoideae</taxon>
        <taxon>50 kb inversion clade</taxon>
        <taxon>NPAAA clade</taxon>
        <taxon>indigoferoid/millettioid clade</taxon>
        <taxon>Abreae</taxon>
        <taxon>Abrus</taxon>
    </lineage>
</organism>
<keyword evidence="2" id="KW-1133">Transmembrane helix</keyword>
<keyword evidence="2" id="KW-0812">Transmembrane</keyword>
<dbReference type="CDD" id="cd16461">
    <property type="entry name" value="RING-H2_EL5-like"/>
    <property type="match status" value="1"/>
</dbReference>
<dbReference type="RefSeq" id="XP_027367948.1">
    <property type="nucleotide sequence ID" value="XM_027512147.1"/>
</dbReference>
<dbReference type="PANTHER" id="PTHR45676">
    <property type="entry name" value="RING-H2 FINGER PROTEIN ATL51-RELATED"/>
    <property type="match status" value="1"/>
</dbReference>
<dbReference type="PANTHER" id="PTHR45676:SF98">
    <property type="entry name" value="RING-TYPE E3 UBIQUITIN TRANSFERASE"/>
    <property type="match status" value="1"/>
</dbReference>
<feature type="domain" description="RING-type" evidence="3">
    <location>
        <begin position="87"/>
        <end position="129"/>
    </location>
</feature>